<evidence type="ECO:0000313" key="4">
    <source>
        <dbReference type="Proteomes" id="UP001054857"/>
    </source>
</evidence>
<feature type="compositionally biased region" description="Low complexity" evidence="2">
    <location>
        <begin position="1285"/>
        <end position="1310"/>
    </location>
</feature>
<proteinExistence type="predicted"/>
<protein>
    <submittedName>
        <fullName evidence="3">Uncharacterized protein</fullName>
    </submittedName>
</protein>
<feature type="region of interest" description="Disordered" evidence="2">
    <location>
        <begin position="214"/>
        <end position="523"/>
    </location>
</feature>
<evidence type="ECO:0000256" key="2">
    <source>
        <dbReference type="SAM" id="MobiDB-lite"/>
    </source>
</evidence>
<keyword evidence="1" id="KW-0175">Coiled coil</keyword>
<feature type="compositionally biased region" description="Low complexity" evidence="2">
    <location>
        <begin position="291"/>
        <end position="333"/>
    </location>
</feature>
<feature type="compositionally biased region" description="Low complexity" evidence="2">
    <location>
        <begin position="1245"/>
        <end position="1277"/>
    </location>
</feature>
<sequence length="1325" mass="135091">MEVPRRRGGAYEHRSVVGNILAPTSGIQGSADLRTTPSSRGAPPAATSRPPWATELDTAGPSDTPPAGCRRPSSASHQRGGQISQGNHEFSFQTPSVPSQPGSARAGQAAQLSSRSHQHLEDYAGSSYDTSWEPRSRQAAATAARPMSSGRAADPFHPHNNSSSTAPTDQLDLWAQEQHHSPNRANFHQHQAPEAQPWHDSHADGIYVHVDSHNATTSQSNTPPSRRASAAATSTAAPPRTVSANSNPTARSGSRDAGRLQPGDLSSADVGDLGARRPAARRGAPPPPQQQQPQGRTAAASRVTASPARSPSHQPQPSAAAAATSHHSSHAAAVPGRSASTPKPRPVVQPKRSTSITDNVRRDWVDIGSASDRATARPGSNGRNRGGGFGGGGGGGAGAGGSRWDADTDDGDRGSWLFVAADSQDQQQQPGQLEEPRGQPLGDHQQQPQHVPVAEPLRREHTDGEGTNSSSSRSRSSAPLRGAVVNGSNRTKGSTADDGLLSGGGGGGGGGGRHGGSSGAHATPATTLEATFTQAAAAAPHVASKAVTNGGGGGGGGSGEVSMGHGALLAGGELGVGCIGSGGGGGAVAARRKGAGSLSSGASQAEASRQIQALQDENARLRDQIAHLHRLLAVSPASTASPTSAAAGAAALPYTAAEGGSRQQRPSSAASACGAGGGEAGPSMAAAATAGVALQQYKSQVIQLQRQVALMSREMEAKSRLAMEAEGVLLEAASRLTELASCAAADAGGATAASASGDGWGGGVGDAEQPPLSRERLLAVAKWSRQMLGRLRSEKSQSSKLFTQQDRDNPGGFAPSFAPSWSDSNTNSHAHNGNINNPAAAHGPSWHVPFIPAGGNRFLLLDPSPQNSGGGRDDSTSSDPSTGTRPSMLPSVAALCNGGGVFLADPVLAHRLEVAVAALAPRLAALAVAVRVLLLPAMPWLGLEAADRMQAEVGEVAASAAQVSEALSQLAALLPAGAVAFGDTPVSGEPRRRAAEVEAGRDSWLYGSPESLEAEEVQPAVANEDGTINVARLQAAIAPLLRDRKAGPKALADILEPMRARAQAVAAKRAVLESELRFASRASALHAEHVSHLMLSVGMAVREVAAAEGGGGGAAGGGGGSSKQQGIRTAFAAAAAVRQVLGAVDALEVHPCEACLKALVDVIRCQREHLDRVPELLVESPAADLEGRLLDKVEELHQGFKKALSRLEAHKRRQMDAGGLVPCSPGEGDGAGYEDEGEEEEGWRGEAAATNTGGTASGESTLPHQQQQRQQGQVRRGMGSGGSSNAGSSQSGRPPLPPSQQQQQLQQRAGAGSGKPPKPKPEWQE</sequence>
<feature type="compositionally biased region" description="Polar residues" evidence="2">
    <location>
        <begin position="25"/>
        <end position="39"/>
    </location>
</feature>
<feature type="compositionally biased region" description="Gly residues" evidence="2">
    <location>
        <begin position="501"/>
        <end position="518"/>
    </location>
</feature>
<feature type="compositionally biased region" description="Gly residues" evidence="2">
    <location>
        <begin position="384"/>
        <end position="401"/>
    </location>
</feature>
<keyword evidence="4" id="KW-1185">Reference proteome</keyword>
<feature type="compositionally biased region" description="Low complexity" evidence="2">
    <location>
        <begin position="424"/>
        <end position="433"/>
    </location>
</feature>
<feature type="compositionally biased region" description="Polar residues" evidence="2">
    <location>
        <begin position="73"/>
        <end position="102"/>
    </location>
</feature>
<dbReference type="EMBL" id="BMAR01000010">
    <property type="protein sequence ID" value="GFR45616.1"/>
    <property type="molecule type" value="Genomic_DNA"/>
</dbReference>
<feature type="compositionally biased region" description="Polar residues" evidence="2">
    <location>
        <begin position="819"/>
        <end position="837"/>
    </location>
</feature>
<feature type="region of interest" description="Disordered" evidence="2">
    <location>
        <begin position="791"/>
        <end position="839"/>
    </location>
</feature>
<dbReference type="Proteomes" id="UP001054857">
    <property type="component" value="Unassembled WGS sequence"/>
</dbReference>
<gene>
    <name evidence="3" type="ORF">Agub_g7023</name>
</gene>
<organism evidence="3 4">
    <name type="scientific">Astrephomene gubernaculifera</name>
    <dbReference type="NCBI Taxonomy" id="47775"/>
    <lineage>
        <taxon>Eukaryota</taxon>
        <taxon>Viridiplantae</taxon>
        <taxon>Chlorophyta</taxon>
        <taxon>core chlorophytes</taxon>
        <taxon>Chlorophyceae</taxon>
        <taxon>CS clade</taxon>
        <taxon>Chlamydomonadales</taxon>
        <taxon>Astrephomenaceae</taxon>
        <taxon>Astrephomene</taxon>
    </lineage>
</organism>
<reference evidence="3 4" key="1">
    <citation type="journal article" date="2021" name="Sci. Rep.">
        <title>Genome sequencing of the multicellular alga Astrephomene provides insights into convergent evolution of germ-soma differentiation.</title>
        <authorList>
            <person name="Yamashita S."/>
            <person name="Yamamoto K."/>
            <person name="Matsuzaki R."/>
            <person name="Suzuki S."/>
            <person name="Yamaguchi H."/>
            <person name="Hirooka S."/>
            <person name="Minakuchi Y."/>
            <person name="Miyagishima S."/>
            <person name="Kawachi M."/>
            <person name="Toyoda A."/>
            <person name="Nozaki H."/>
        </authorList>
    </citation>
    <scope>NUCLEOTIDE SEQUENCE [LARGE SCALE GENOMIC DNA]</scope>
    <source>
        <strain evidence="3 4">NIES-4017</strain>
    </source>
</reference>
<feature type="region of interest" description="Disordered" evidence="2">
    <location>
        <begin position="751"/>
        <end position="770"/>
    </location>
</feature>
<evidence type="ECO:0000256" key="1">
    <source>
        <dbReference type="SAM" id="Coils"/>
    </source>
</evidence>
<feature type="region of interest" description="Disordered" evidence="2">
    <location>
        <begin position="657"/>
        <end position="680"/>
    </location>
</feature>
<feature type="region of interest" description="Disordered" evidence="2">
    <location>
        <begin position="1"/>
        <end position="167"/>
    </location>
</feature>
<feature type="region of interest" description="Disordered" evidence="2">
    <location>
        <begin position="1212"/>
        <end position="1325"/>
    </location>
</feature>
<comment type="caution">
    <text evidence="3">The sequence shown here is derived from an EMBL/GenBank/DDBJ whole genome shotgun (WGS) entry which is preliminary data.</text>
</comment>
<feature type="compositionally biased region" description="Low complexity" evidence="2">
    <location>
        <begin position="877"/>
        <end position="887"/>
    </location>
</feature>
<name>A0AAD3DTL3_9CHLO</name>
<feature type="coiled-coil region" evidence="1">
    <location>
        <begin position="604"/>
        <end position="631"/>
    </location>
</feature>
<evidence type="ECO:0000313" key="3">
    <source>
        <dbReference type="EMBL" id="GFR45616.1"/>
    </source>
</evidence>
<feature type="region of interest" description="Disordered" evidence="2">
    <location>
        <begin position="861"/>
        <end position="889"/>
    </location>
</feature>
<accession>A0AAD3DTL3</accession>
<feature type="compositionally biased region" description="Acidic residues" evidence="2">
    <location>
        <begin position="1232"/>
        <end position="1241"/>
    </location>
</feature>
<feature type="compositionally biased region" description="Low complexity" evidence="2">
    <location>
        <begin position="222"/>
        <end position="244"/>
    </location>
</feature>